<dbReference type="KEGG" id="bcoh:BC6307_10050"/>
<dbReference type="STRING" id="1314751.GCA_001591425_01328"/>
<reference evidence="2 3" key="1">
    <citation type="submission" date="2016-12" db="EMBL/GenBank/DDBJ databases">
        <title>The whole genome sequencing and assembly of Bacillus cohnii DSM 6307T strain.</title>
        <authorList>
            <person name="Lee Y.-J."/>
            <person name="Yi H."/>
            <person name="Bahn Y.-S."/>
            <person name="Kim J.F."/>
            <person name="Lee D.-W."/>
        </authorList>
    </citation>
    <scope>NUCLEOTIDE SEQUENCE [LARGE SCALE GENOMIC DNA]</scope>
    <source>
        <strain evidence="2 3">DSM 6307</strain>
    </source>
</reference>
<evidence type="ECO:0000259" key="1">
    <source>
        <dbReference type="Pfam" id="PF21747"/>
    </source>
</evidence>
<feature type="domain" description="YpoC-like" evidence="1">
    <location>
        <begin position="51"/>
        <end position="161"/>
    </location>
</feature>
<dbReference type="EMBL" id="CP018866">
    <property type="protein sequence ID" value="AST91599.1"/>
    <property type="molecule type" value="Genomic_DNA"/>
</dbReference>
<dbReference type="InterPro" id="IPR048427">
    <property type="entry name" value="YpoC"/>
</dbReference>
<gene>
    <name evidence="2" type="ORF">BC6307_10050</name>
</gene>
<evidence type="ECO:0000313" key="3">
    <source>
        <dbReference type="Proteomes" id="UP000215224"/>
    </source>
</evidence>
<evidence type="ECO:0000313" key="2">
    <source>
        <dbReference type="EMBL" id="AST91599.1"/>
    </source>
</evidence>
<name>A0A223KQ67_9BACI</name>
<dbReference type="Proteomes" id="UP000215224">
    <property type="component" value="Chromosome"/>
</dbReference>
<protein>
    <recommendedName>
        <fullName evidence="1">YpoC-like domain-containing protein</fullName>
    </recommendedName>
</protein>
<sequence>MDITVPTSFQREPFYKTGDTITTSEQWNGLFIDLPSFYFNITKQQSNINSEWLIKLFEEWKVEKRKVQTLFKEKNGEYISNVMRKFIAHFTEVLFWINDEVILDLHVLGDSISLFKWQPINSSERLEYIIAHYKKYHAWIQLSELYTELEKLYYKKRQLEKVKEPKST</sequence>
<proteinExistence type="predicted"/>
<accession>A0A223KQ67</accession>
<organism evidence="2 3">
    <name type="scientific">Sutcliffiella cohnii</name>
    <dbReference type="NCBI Taxonomy" id="33932"/>
    <lineage>
        <taxon>Bacteria</taxon>
        <taxon>Bacillati</taxon>
        <taxon>Bacillota</taxon>
        <taxon>Bacilli</taxon>
        <taxon>Bacillales</taxon>
        <taxon>Bacillaceae</taxon>
        <taxon>Sutcliffiella</taxon>
    </lineage>
</organism>
<dbReference type="RefSeq" id="WP_066413721.1">
    <property type="nucleotide sequence ID" value="NZ_CP018866.1"/>
</dbReference>
<keyword evidence="3" id="KW-1185">Reference proteome</keyword>
<dbReference type="Pfam" id="PF21747">
    <property type="entry name" value="YpoC"/>
    <property type="match status" value="1"/>
</dbReference>
<dbReference type="AlphaFoldDB" id="A0A223KQ67"/>